<dbReference type="Proteomes" id="UP000287166">
    <property type="component" value="Unassembled WGS sequence"/>
</dbReference>
<dbReference type="GeneID" id="38787114"/>
<dbReference type="OrthoDB" id="2340858at2759"/>
<evidence type="ECO:0000313" key="2">
    <source>
        <dbReference type="Proteomes" id="UP000287166"/>
    </source>
</evidence>
<dbReference type="AlphaFoldDB" id="A0A401H6Y1"/>
<reference evidence="1 2" key="1">
    <citation type="journal article" date="2018" name="Sci. Rep.">
        <title>Genome sequence of the cauliflower mushroom Sparassis crispa (Hanabiratake) and its association with beneficial usage.</title>
        <authorList>
            <person name="Kiyama R."/>
            <person name="Furutani Y."/>
            <person name="Kawaguchi K."/>
            <person name="Nakanishi T."/>
        </authorList>
    </citation>
    <scope>NUCLEOTIDE SEQUENCE [LARGE SCALE GENOMIC DNA]</scope>
</reference>
<organism evidence="1 2">
    <name type="scientific">Sparassis crispa</name>
    <dbReference type="NCBI Taxonomy" id="139825"/>
    <lineage>
        <taxon>Eukaryota</taxon>
        <taxon>Fungi</taxon>
        <taxon>Dikarya</taxon>
        <taxon>Basidiomycota</taxon>
        <taxon>Agaricomycotina</taxon>
        <taxon>Agaricomycetes</taxon>
        <taxon>Polyporales</taxon>
        <taxon>Sparassidaceae</taxon>
        <taxon>Sparassis</taxon>
    </lineage>
</organism>
<accession>A0A401H6Y1</accession>
<keyword evidence="2" id="KW-1185">Reference proteome</keyword>
<gene>
    <name evidence="1" type="ORF">SCP_1900460</name>
</gene>
<proteinExistence type="predicted"/>
<evidence type="ECO:0000313" key="1">
    <source>
        <dbReference type="EMBL" id="GBE90197.1"/>
    </source>
</evidence>
<protein>
    <submittedName>
        <fullName evidence="1">Uncharacterized protein</fullName>
    </submittedName>
</protein>
<name>A0A401H6Y1_9APHY</name>
<sequence>MLPDTSDFEIILSDSSSLNTSPAQTRLISIPSAFAWIDAEEFSKDFRKLSPKDPYSQLWDRFWGDASQFEVTEVQEGPMADAAPLNGAEDLASTAEEEDRLSGCRILDIGVRSFIQKLFIRADYIRIYDRLEDRRIELTSANGPPGRPAVGIVTGHPGVGKSIWVLYALTRRLAERKPTILHRGMEHFLFVEEGVYEFTQTKYYRYFREDVWALVDSDMVPEGLPHSIVRRDAAVFVVFETHPSSERWECVHGIASQIIVMMNPWTSWEIHQAALAQGSIDLRSVDKAFHLLGPLPSLCIDLPLKPREMMLYEAHLERTISCRSSWNPPSCFLESGALQVDKSLPLNLVVISRAERNDVESEMSLPLITPYVARRLTAAYVFQDSSFRKNDIHAYKFFTTLPDSPDPDALLCDVCARRLLKISTPKISMFEMSRVQDNDSLPPAMRNLLLQKAIFLLEASPWYRSLIDWSAVPYKEYFYINEDLKDLERDIQFLPLDNRQQLFHSFCIRNGFLYIFRLTTAAEEHVDLGLLRFFAGRGGVPEVDKWRFVFLIRGDDKMSCIVTQDEKLAQITFYTHQYTIPEK</sequence>
<dbReference type="InParanoid" id="A0A401H6Y1"/>
<comment type="caution">
    <text evidence="1">The sequence shown here is derived from an EMBL/GenBank/DDBJ whole genome shotgun (WGS) entry which is preliminary data.</text>
</comment>
<dbReference type="RefSeq" id="XP_027621110.1">
    <property type="nucleotide sequence ID" value="XM_027765309.1"/>
</dbReference>
<dbReference type="EMBL" id="BFAD01000019">
    <property type="protein sequence ID" value="GBE90197.1"/>
    <property type="molecule type" value="Genomic_DNA"/>
</dbReference>